<feature type="transmembrane region" description="Helical" evidence="1">
    <location>
        <begin position="54"/>
        <end position="74"/>
    </location>
</feature>
<feature type="transmembrane region" description="Helical" evidence="1">
    <location>
        <begin position="12"/>
        <end position="34"/>
    </location>
</feature>
<reference evidence="2 3" key="1">
    <citation type="submission" date="2015-02" db="EMBL/GenBank/DDBJ databases">
        <title>Single-cell genomics of uncultivated deep-branching MTB reveals a conserved set of magnetosome genes.</title>
        <authorList>
            <person name="Kolinko S."/>
            <person name="Richter M."/>
            <person name="Glockner F.O."/>
            <person name="Brachmann A."/>
            <person name="Schuler D."/>
        </authorList>
    </citation>
    <scope>NUCLEOTIDE SEQUENCE [LARGE SCALE GENOMIC DNA]</scope>
    <source>
        <strain evidence="2">SKK-01</strain>
    </source>
</reference>
<keyword evidence="1" id="KW-0472">Membrane</keyword>
<dbReference type="GO" id="GO:0043190">
    <property type="term" value="C:ATP-binding cassette (ABC) transporter complex"/>
    <property type="evidence" value="ECO:0007669"/>
    <property type="project" value="InterPro"/>
</dbReference>
<evidence type="ECO:0000256" key="1">
    <source>
        <dbReference type="RuleBase" id="RU362044"/>
    </source>
</evidence>
<accession>A0A0F0CQ22</accession>
<dbReference type="Pfam" id="PF02405">
    <property type="entry name" value="MlaE"/>
    <property type="match status" value="1"/>
</dbReference>
<sequence>MNPIFLTGRITLNFLGHVTGILALLYNTLEWIIIGPFKGKSVSRVSFSHELVFAGVHSVLIVGFVSLFTGIVIAMQSAYQLKELGAVIYVAPMVAISMARELGPVFTALVVAGRVGSAIAAELGTMKVSEQIEALETLALDPVRFLVAPRFLALIIMVPCLTLISNILGILGGLIVGVFNLQINIYRYLHFSFDFLAWKDVWTGLVKSFVFAIAISMISCYVGLDTRGGAEGVGKSTTLSVVISFIMIIVIDCMLTGVFFFSNM</sequence>
<keyword evidence="3" id="KW-1185">Reference proteome</keyword>
<keyword evidence="1" id="KW-1133">Transmembrane helix</keyword>
<dbReference type="InterPro" id="IPR003453">
    <property type="entry name" value="ABC_MlaE_roteobac"/>
</dbReference>
<dbReference type="NCBIfam" id="TIGR00056">
    <property type="entry name" value="MlaE family lipid ABC transporter permease subunit"/>
    <property type="match status" value="1"/>
</dbReference>
<evidence type="ECO:0000313" key="2">
    <source>
        <dbReference type="EMBL" id="KJJ84114.1"/>
    </source>
</evidence>
<comment type="similarity">
    <text evidence="1">Belongs to the MlaE permease family.</text>
</comment>
<feature type="transmembrane region" description="Helical" evidence="1">
    <location>
        <begin position="236"/>
        <end position="261"/>
    </location>
</feature>
<gene>
    <name evidence="2" type="ORF">OMAG_002031</name>
</gene>
<dbReference type="Proteomes" id="UP000033428">
    <property type="component" value="Unassembled WGS sequence"/>
</dbReference>
<proteinExistence type="inferred from homology"/>
<comment type="caution">
    <text evidence="2">The sequence shown here is derived from an EMBL/GenBank/DDBJ whole genome shotgun (WGS) entry which is preliminary data.</text>
</comment>
<keyword evidence="1" id="KW-0812">Transmembrane</keyword>
<evidence type="ECO:0000313" key="3">
    <source>
        <dbReference type="Proteomes" id="UP000033428"/>
    </source>
</evidence>
<dbReference type="AlphaFoldDB" id="A0A0F0CQ22"/>
<organism evidence="2 3">
    <name type="scientific">Candidatus Omnitrophus magneticus</name>
    <dbReference type="NCBI Taxonomy" id="1609969"/>
    <lineage>
        <taxon>Bacteria</taxon>
        <taxon>Pseudomonadati</taxon>
        <taxon>Candidatus Omnitrophota</taxon>
        <taxon>Candidatus Omnitrophus</taxon>
    </lineage>
</organism>
<dbReference type="EMBL" id="JYNY01000403">
    <property type="protein sequence ID" value="KJJ84114.1"/>
    <property type="molecule type" value="Genomic_DNA"/>
</dbReference>
<feature type="transmembrane region" description="Helical" evidence="1">
    <location>
        <begin position="201"/>
        <end position="224"/>
    </location>
</feature>
<dbReference type="GO" id="GO:0005548">
    <property type="term" value="F:phospholipid transporter activity"/>
    <property type="evidence" value="ECO:0007669"/>
    <property type="project" value="TreeGrafter"/>
</dbReference>
<dbReference type="InterPro" id="IPR030802">
    <property type="entry name" value="Permease_MalE"/>
</dbReference>
<name>A0A0F0CQ22_9BACT</name>
<protein>
    <submittedName>
        <fullName evidence="2">ABC transporter permease</fullName>
    </submittedName>
</protein>
<dbReference type="PANTHER" id="PTHR30188">
    <property type="entry name" value="ABC TRANSPORTER PERMEASE PROTEIN-RELATED"/>
    <property type="match status" value="1"/>
</dbReference>
<feature type="transmembrane region" description="Helical" evidence="1">
    <location>
        <begin position="151"/>
        <end position="181"/>
    </location>
</feature>